<feature type="transmembrane region" description="Helical" evidence="5">
    <location>
        <begin position="46"/>
        <end position="64"/>
    </location>
</feature>
<evidence type="ECO:0000256" key="1">
    <source>
        <dbReference type="ARBA" id="ARBA00004141"/>
    </source>
</evidence>
<dbReference type="InterPro" id="IPR032808">
    <property type="entry name" value="DoxX"/>
</dbReference>
<feature type="transmembrane region" description="Helical" evidence="5">
    <location>
        <begin position="7"/>
        <end position="26"/>
    </location>
</feature>
<dbReference type="GO" id="GO:0016020">
    <property type="term" value="C:membrane"/>
    <property type="evidence" value="ECO:0007669"/>
    <property type="project" value="UniProtKB-SubCell"/>
</dbReference>
<name>A0A1H2XSG9_9BACL</name>
<dbReference type="Pfam" id="PF13564">
    <property type="entry name" value="DoxX_2"/>
    <property type="match status" value="1"/>
</dbReference>
<reference evidence="6 7" key="1">
    <citation type="submission" date="2016-10" db="EMBL/GenBank/DDBJ databases">
        <authorList>
            <person name="de Groot N.N."/>
        </authorList>
    </citation>
    <scope>NUCLEOTIDE SEQUENCE [LARGE SCALE GENOMIC DNA]</scope>
    <source>
        <strain evidence="6 7">DSM 45610</strain>
    </source>
</reference>
<evidence type="ECO:0000256" key="4">
    <source>
        <dbReference type="ARBA" id="ARBA00023136"/>
    </source>
</evidence>
<dbReference type="Proteomes" id="UP000198534">
    <property type="component" value="Unassembled WGS sequence"/>
</dbReference>
<evidence type="ECO:0000256" key="3">
    <source>
        <dbReference type="ARBA" id="ARBA00022989"/>
    </source>
</evidence>
<dbReference type="EMBL" id="FNNQ01000008">
    <property type="protein sequence ID" value="SDW95740.1"/>
    <property type="molecule type" value="Genomic_DNA"/>
</dbReference>
<evidence type="ECO:0000256" key="2">
    <source>
        <dbReference type="ARBA" id="ARBA00022692"/>
    </source>
</evidence>
<dbReference type="RefSeq" id="WP_091739576.1">
    <property type="nucleotide sequence ID" value="NZ_FNNQ01000008.1"/>
</dbReference>
<proteinExistence type="predicted"/>
<evidence type="ECO:0000313" key="6">
    <source>
        <dbReference type="EMBL" id="SDW95740.1"/>
    </source>
</evidence>
<feature type="transmembrane region" description="Helical" evidence="5">
    <location>
        <begin position="71"/>
        <end position="89"/>
    </location>
</feature>
<dbReference type="OrthoDB" id="2454358at2"/>
<keyword evidence="4 5" id="KW-0472">Membrane</keyword>
<evidence type="ECO:0000256" key="5">
    <source>
        <dbReference type="SAM" id="Phobius"/>
    </source>
</evidence>
<keyword evidence="2 5" id="KW-0812">Transmembrane</keyword>
<dbReference type="AlphaFoldDB" id="A0A1H2XSG9"/>
<gene>
    <name evidence="6" type="ORF">SAMN05444487_10841</name>
</gene>
<protein>
    <submittedName>
        <fullName evidence="6">Uncharacterized membrane protein YphA, DoxX/SURF4 family</fullName>
    </submittedName>
</protein>
<keyword evidence="7" id="KW-1185">Reference proteome</keyword>
<evidence type="ECO:0000313" key="7">
    <source>
        <dbReference type="Proteomes" id="UP000198534"/>
    </source>
</evidence>
<sequence>MNKVLKVVGWIGLLLVVGLFLQAGVSKLIGVKMAVEGFHKFGFPDWFRLVIGSLEVIGGIALLFRKYTRHGVALLSTIMIGAIISILMKGNAMDVMMPGITLAVLATIGTLRKPVKQGKSPSARKDSSEKIEG</sequence>
<keyword evidence="3 5" id="KW-1133">Transmembrane helix</keyword>
<organism evidence="6 7">
    <name type="scientific">Marininema mesophilum</name>
    <dbReference type="NCBI Taxonomy" id="1048340"/>
    <lineage>
        <taxon>Bacteria</taxon>
        <taxon>Bacillati</taxon>
        <taxon>Bacillota</taxon>
        <taxon>Bacilli</taxon>
        <taxon>Bacillales</taxon>
        <taxon>Thermoactinomycetaceae</taxon>
        <taxon>Marininema</taxon>
    </lineage>
</organism>
<dbReference type="STRING" id="1048340.SAMN05444487_10841"/>
<comment type="subcellular location">
    <subcellularLocation>
        <location evidence="1">Membrane</location>
        <topology evidence="1">Multi-pass membrane protein</topology>
    </subcellularLocation>
</comment>
<accession>A0A1H2XSG9</accession>